<keyword evidence="2" id="KW-0328">Glycosyltransferase</keyword>
<keyword evidence="3" id="KW-1185">Reference proteome</keyword>
<dbReference type="CDD" id="cd06223">
    <property type="entry name" value="PRTases_typeI"/>
    <property type="match status" value="1"/>
</dbReference>
<dbReference type="EMBL" id="QJSX01000005">
    <property type="protein sequence ID" value="PYE54415.1"/>
    <property type="molecule type" value="Genomic_DNA"/>
</dbReference>
<dbReference type="SUPFAM" id="SSF53271">
    <property type="entry name" value="PRTase-like"/>
    <property type="match status" value="1"/>
</dbReference>
<dbReference type="PANTHER" id="PTHR43218">
    <property type="entry name" value="PHOSPHORIBOSYLTRANSFERASE-RELATED"/>
    <property type="match status" value="1"/>
</dbReference>
<dbReference type="InterPro" id="IPR029057">
    <property type="entry name" value="PRTase-like"/>
</dbReference>
<evidence type="ECO:0000259" key="1">
    <source>
        <dbReference type="Pfam" id="PF00156"/>
    </source>
</evidence>
<accession>A0A318S8H3</accession>
<name>A0A318S8H3_9DEIO</name>
<reference evidence="2 3" key="1">
    <citation type="submission" date="2018-06" db="EMBL/GenBank/DDBJ databases">
        <title>Genomic Encyclopedia of Type Strains, Phase IV (KMG-IV): sequencing the most valuable type-strain genomes for metagenomic binning, comparative biology and taxonomic classification.</title>
        <authorList>
            <person name="Goeker M."/>
        </authorList>
    </citation>
    <scope>NUCLEOTIDE SEQUENCE [LARGE SCALE GENOMIC DNA]</scope>
    <source>
        <strain evidence="2 3">DSM 18048</strain>
    </source>
</reference>
<comment type="caution">
    <text evidence="2">The sequence shown here is derived from an EMBL/GenBank/DDBJ whole genome shotgun (WGS) entry which is preliminary data.</text>
</comment>
<evidence type="ECO:0000313" key="3">
    <source>
        <dbReference type="Proteomes" id="UP000248326"/>
    </source>
</evidence>
<proteinExistence type="predicted"/>
<dbReference type="RefSeq" id="WP_110886210.1">
    <property type="nucleotide sequence ID" value="NZ_QJSX01000005.1"/>
</dbReference>
<dbReference type="Gene3D" id="3.40.50.2020">
    <property type="match status" value="1"/>
</dbReference>
<gene>
    <name evidence="2" type="ORF">DES52_10552</name>
</gene>
<dbReference type="NCBIfam" id="NF005592">
    <property type="entry name" value="PRK07322.1"/>
    <property type="match status" value="1"/>
</dbReference>
<dbReference type="PANTHER" id="PTHR43218:SF1">
    <property type="entry name" value="PHOSPHORIBOSYLTRANSFERASE"/>
    <property type="match status" value="1"/>
</dbReference>
<dbReference type="GO" id="GO:0016757">
    <property type="term" value="F:glycosyltransferase activity"/>
    <property type="evidence" value="ECO:0007669"/>
    <property type="project" value="UniProtKB-KW"/>
</dbReference>
<keyword evidence="2" id="KW-0808">Transferase</keyword>
<sequence>MTNSTTYSVTVNGVTRELPSIQVGEMGRVPLVELLGDFEFTNAVADALVPLLPENAQVLLSVSTSSIPLAHAVSERKKLPYVIVRKKRRTYMRQPLIQEVPSMTLGVNETLWLDSRHATRLKGQQVVILTDVVVSGGTQEALAKLVERAGGTVCGYVSGFKQGDPRVAVQYLVELPKVL</sequence>
<organism evidence="2 3">
    <name type="scientific">Deinococcus yavapaiensis KR-236</name>
    <dbReference type="NCBI Taxonomy" id="694435"/>
    <lineage>
        <taxon>Bacteria</taxon>
        <taxon>Thermotogati</taxon>
        <taxon>Deinococcota</taxon>
        <taxon>Deinococci</taxon>
        <taxon>Deinococcales</taxon>
        <taxon>Deinococcaceae</taxon>
        <taxon>Deinococcus</taxon>
    </lineage>
</organism>
<dbReference type="AlphaFoldDB" id="A0A318S8H3"/>
<evidence type="ECO:0000313" key="2">
    <source>
        <dbReference type="EMBL" id="PYE54415.1"/>
    </source>
</evidence>
<dbReference type="InterPro" id="IPR000836">
    <property type="entry name" value="PRTase_dom"/>
</dbReference>
<feature type="domain" description="Phosphoribosyltransferase" evidence="1">
    <location>
        <begin position="53"/>
        <end position="157"/>
    </location>
</feature>
<dbReference type="OrthoDB" id="4213751at2"/>
<protein>
    <submittedName>
        <fullName evidence="2">Adenine phosphoribosyltransferase</fullName>
    </submittedName>
</protein>
<dbReference type="Proteomes" id="UP000248326">
    <property type="component" value="Unassembled WGS sequence"/>
</dbReference>
<dbReference type="Pfam" id="PF00156">
    <property type="entry name" value="Pribosyltran"/>
    <property type="match status" value="1"/>
</dbReference>